<dbReference type="InterPro" id="IPR027304">
    <property type="entry name" value="Trigger_fact/SurA_dom_sf"/>
</dbReference>
<dbReference type="Gene3D" id="3.10.50.40">
    <property type="match status" value="1"/>
</dbReference>
<protein>
    <recommendedName>
        <fullName evidence="2">Parvulin-like PPIase</fullName>
    </recommendedName>
    <alternativeName>
        <fullName evidence="9">Peptidyl-prolyl cis-trans isomerase plp</fullName>
    </alternativeName>
    <alternativeName>
        <fullName evidence="12">Periplasmic chaperone PpiD</fullName>
    </alternativeName>
    <alternativeName>
        <fullName evidence="13">Periplasmic folding chaperone</fullName>
    </alternativeName>
    <alternativeName>
        <fullName evidence="10">Rotamase plp</fullName>
    </alternativeName>
</protein>
<dbReference type="GO" id="GO:0005886">
    <property type="term" value="C:plasma membrane"/>
    <property type="evidence" value="ECO:0007669"/>
    <property type="project" value="UniProtKB-SubCell"/>
</dbReference>
<evidence type="ECO:0000256" key="7">
    <source>
        <dbReference type="ARBA" id="ARBA00023136"/>
    </source>
</evidence>
<keyword evidence="4" id="KW-0997">Cell inner membrane</keyword>
<evidence type="ECO:0000256" key="13">
    <source>
        <dbReference type="ARBA" id="ARBA00042775"/>
    </source>
</evidence>
<evidence type="ECO:0000313" key="16">
    <source>
        <dbReference type="Proteomes" id="UP000520156"/>
    </source>
</evidence>
<dbReference type="RefSeq" id="WP_185682229.1">
    <property type="nucleotide sequence ID" value="NZ_JACLAU010000003.1"/>
</dbReference>
<sequence length="645" mass="67477">MLNLFRSFMHSKIGAVIALGFLVLIALAFAAGDVAGMRSSLSGSDGRVATVGKRAITASELGQAATGALETLKRDNPRLTMKDFIASAGLSTVLDQSIDRAALAEFGERHGVIASDRLIDSEIAKIPAFQGPDGKFSDNAYKALLAQRGLTDATVRRELGDGLIARQLLTPAAFGARMPNALVTRYAAAQFEKRAGAVALLPAAAFVPAAPPSDAEVTAFFNTNRARYTLPERRAVRFALFNEAALKSVPQPTDAEIATRYNLNKAAFGPSETRRLSQLVLPTEAAARAVLAEVTGGKTLEASAAAKGLAVAKIGPVSRSAMVTQSSEAIAAAAFGAAQGKTIGPVRGPLGWLLVRVDAVDAKPGKTLDQAREEITTTLVAEKRRAALTEFSAKIEDEFDNGASLGDVAKELGLTITETAPLTADGQIFGAPDQKAPAELARVLGTAFAMEREGQPQLAEIEPGKTFLVFDVSRIVAAAPPPLAQIKAQVANDLALRKGAAQAKAAAEKVLAELKRGKELGAAISGLGVAQIPPVNRIELGREDLARLGQTVPPPLALFFSMAQGSAKLLAAPNDRGWYVVSLAKIVPGDLARIAPLMPAATRELSGQTGREYSAQLRAAIRQDIGVKRNQGGIDAVSRRLVGGN</sequence>
<evidence type="ECO:0000256" key="5">
    <source>
        <dbReference type="ARBA" id="ARBA00022692"/>
    </source>
</evidence>
<dbReference type="Gene3D" id="1.10.4030.10">
    <property type="entry name" value="Porin chaperone SurA, peptide-binding domain"/>
    <property type="match status" value="1"/>
</dbReference>
<evidence type="ECO:0000256" key="3">
    <source>
        <dbReference type="ARBA" id="ARBA00022475"/>
    </source>
</evidence>
<keyword evidence="8" id="KW-0143">Chaperone</keyword>
<keyword evidence="16" id="KW-1185">Reference proteome</keyword>
<comment type="caution">
    <text evidence="15">The sequence shown here is derived from an EMBL/GenBank/DDBJ whole genome shotgun (WGS) entry which is preliminary data.</text>
</comment>
<gene>
    <name evidence="15" type="ORF">H7F49_03735</name>
</gene>
<dbReference type="Pfam" id="PF13145">
    <property type="entry name" value="Rotamase_2"/>
    <property type="match status" value="1"/>
</dbReference>
<dbReference type="AlphaFoldDB" id="A0A7X1F5N7"/>
<dbReference type="EMBL" id="JACLAU010000003">
    <property type="protein sequence ID" value="MBC2650803.1"/>
    <property type="molecule type" value="Genomic_DNA"/>
</dbReference>
<evidence type="ECO:0000256" key="10">
    <source>
        <dbReference type="ARBA" id="ARBA00031484"/>
    </source>
</evidence>
<evidence type="ECO:0000256" key="6">
    <source>
        <dbReference type="ARBA" id="ARBA00022989"/>
    </source>
</evidence>
<dbReference type="PANTHER" id="PTHR47529">
    <property type="entry name" value="PEPTIDYL-PROLYL CIS-TRANS ISOMERASE D"/>
    <property type="match status" value="1"/>
</dbReference>
<reference evidence="15 16" key="1">
    <citation type="submission" date="2020-08" db="EMBL/GenBank/DDBJ databases">
        <title>The genome sequence of Novosphingobium flavum 4Y4.</title>
        <authorList>
            <person name="Liu Y."/>
        </authorList>
    </citation>
    <scope>NUCLEOTIDE SEQUENCE [LARGE SCALE GENOMIC DNA]</scope>
    <source>
        <strain evidence="15 16">4Y4</strain>
    </source>
</reference>
<evidence type="ECO:0000256" key="2">
    <source>
        <dbReference type="ARBA" id="ARBA00018370"/>
    </source>
</evidence>
<dbReference type="Pfam" id="PF13624">
    <property type="entry name" value="SurA_N_3"/>
    <property type="match status" value="1"/>
</dbReference>
<evidence type="ECO:0000256" key="8">
    <source>
        <dbReference type="ARBA" id="ARBA00023186"/>
    </source>
</evidence>
<comment type="subcellular location">
    <subcellularLocation>
        <location evidence="1">Cell inner membrane</location>
        <topology evidence="1">Single-pass type II membrane protein</topology>
        <orientation evidence="1">Periplasmic side</orientation>
    </subcellularLocation>
</comment>
<keyword evidence="6" id="KW-1133">Transmembrane helix</keyword>
<organism evidence="15 16">
    <name type="scientific">Novosphingobium aerophilum</name>
    <dbReference type="NCBI Taxonomy" id="2839843"/>
    <lineage>
        <taxon>Bacteria</taxon>
        <taxon>Pseudomonadati</taxon>
        <taxon>Pseudomonadota</taxon>
        <taxon>Alphaproteobacteria</taxon>
        <taxon>Sphingomonadales</taxon>
        <taxon>Sphingomonadaceae</taxon>
        <taxon>Novosphingobium</taxon>
    </lineage>
</organism>
<dbReference type="InterPro" id="IPR046357">
    <property type="entry name" value="PPIase_dom_sf"/>
</dbReference>
<evidence type="ECO:0000313" key="15">
    <source>
        <dbReference type="EMBL" id="MBC2650803.1"/>
    </source>
</evidence>
<name>A0A7X1F5N7_9SPHN</name>
<dbReference type="SUPFAM" id="SSF109998">
    <property type="entry name" value="Triger factor/SurA peptide-binding domain-like"/>
    <property type="match status" value="1"/>
</dbReference>
<dbReference type="SUPFAM" id="SSF54534">
    <property type="entry name" value="FKBP-like"/>
    <property type="match status" value="1"/>
</dbReference>
<evidence type="ECO:0000256" key="1">
    <source>
        <dbReference type="ARBA" id="ARBA00004382"/>
    </source>
</evidence>
<keyword evidence="7" id="KW-0472">Membrane</keyword>
<dbReference type="PANTHER" id="PTHR47529:SF1">
    <property type="entry name" value="PERIPLASMIC CHAPERONE PPID"/>
    <property type="match status" value="1"/>
</dbReference>
<keyword evidence="3" id="KW-1003">Cell membrane</keyword>
<accession>A0A7X1F5N7</accession>
<keyword evidence="5" id="KW-0812">Transmembrane</keyword>
<evidence type="ECO:0000256" key="9">
    <source>
        <dbReference type="ARBA" id="ARBA00030642"/>
    </source>
</evidence>
<dbReference type="InterPro" id="IPR052029">
    <property type="entry name" value="PpiD_chaperone"/>
</dbReference>
<evidence type="ECO:0000256" key="4">
    <source>
        <dbReference type="ARBA" id="ARBA00022519"/>
    </source>
</evidence>
<dbReference type="InterPro" id="IPR000297">
    <property type="entry name" value="PPIase_PpiC"/>
</dbReference>
<proteinExistence type="inferred from homology"/>
<dbReference type="GO" id="GO:0003755">
    <property type="term" value="F:peptidyl-prolyl cis-trans isomerase activity"/>
    <property type="evidence" value="ECO:0007669"/>
    <property type="project" value="InterPro"/>
</dbReference>
<evidence type="ECO:0000259" key="14">
    <source>
        <dbReference type="Pfam" id="PF13145"/>
    </source>
</evidence>
<evidence type="ECO:0000256" key="11">
    <source>
        <dbReference type="ARBA" id="ARBA00038408"/>
    </source>
</evidence>
<evidence type="ECO:0000256" key="12">
    <source>
        <dbReference type="ARBA" id="ARBA00040743"/>
    </source>
</evidence>
<feature type="domain" description="PpiC" evidence="14">
    <location>
        <begin position="252"/>
        <end position="373"/>
    </location>
</feature>
<comment type="similarity">
    <text evidence="11">Belongs to the PpiD chaperone family.</text>
</comment>
<dbReference type="Proteomes" id="UP000520156">
    <property type="component" value="Unassembled WGS sequence"/>
</dbReference>